<keyword evidence="6" id="KW-1185">Reference proteome</keyword>
<dbReference type="Proteomes" id="UP000578531">
    <property type="component" value="Unassembled WGS sequence"/>
</dbReference>
<feature type="domain" description="Nephrocystin 3-like N-terminal" evidence="4">
    <location>
        <begin position="467"/>
        <end position="646"/>
    </location>
</feature>
<proteinExistence type="predicted"/>
<organism evidence="5 6">
    <name type="scientific">Letharia columbiana</name>
    <dbReference type="NCBI Taxonomy" id="112416"/>
    <lineage>
        <taxon>Eukaryota</taxon>
        <taxon>Fungi</taxon>
        <taxon>Dikarya</taxon>
        <taxon>Ascomycota</taxon>
        <taxon>Pezizomycotina</taxon>
        <taxon>Lecanoromycetes</taxon>
        <taxon>OSLEUM clade</taxon>
        <taxon>Lecanoromycetidae</taxon>
        <taxon>Lecanorales</taxon>
        <taxon>Lecanorineae</taxon>
        <taxon>Parmeliaceae</taxon>
        <taxon>Letharia</taxon>
    </lineage>
</organism>
<dbReference type="AlphaFoldDB" id="A0A8H6FSV7"/>
<evidence type="ECO:0000256" key="2">
    <source>
        <dbReference type="SAM" id="MobiDB-lite"/>
    </source>
</evidence>
<dbReference type="Pfam" id="PF24809">
    <property type="entry name" value="DUF7708"/>
    <property type="match status" value="1"/>
</dbReference>
<dbReference type="GeneID" id="59289173"/>
<reference evidence="5 6" key="1">
    <citation type="journal article" date="2020" name="Genomics">
        <title>Complete, high-quality genomes from long-read metagenomic sequencing of two wolf lichen thalli reveals enigmatic genome architecture.</title>
        <authorList>
            <person name="McKenzie S.K."/>
            <person name="Walston R.F."/>
            <person name="Allen J.L."/>
        </authorList>
    </citation>
    <scope>NUCLEOTIDE SEQUENCE [LARGE SCALE GENOMIC DNA]</scope>
    <source>
        <strain evidence="5">WasteWater2</strain>
    </source>
</reference>
<evidence type="ECO:0008006" key="7">
    <source>
        <dbReference type="Google" id="ProtNLM"/>
    </source>
</evidence>
<evidence type="ECO:0000256" key="1">
    <source>
        <dbReference type="ARBA" id="ARBA00022737"/>
    </source>
</evidence>
<dbReference type="EMBL" id="JACCJC010000032">
    <property type="protein sequence ID" value="KAF6234098.1"/>
    <property type="molecule type" value="Genomic_DNA"/>
</dbReference>
<gene>
    <name evidence="5" type="ORF">HO173_007517</name>
</gene>
<dbReference type="OrthoDB" id="5419927at2759"/>
<name>A0A8H6FSV7_9LECA</name>
<sequence length="700" mass="78728">MEDDTSTNPAGVTPPRLYGIVGAYIQKQLPRDIHPAYKALRDHGEVVTISPQLRSTEETTLPSLAEQDQGIRIDQVSGNKDDVNDEDGLPLEELYKDAASEKRLFKAAIEAYEKTTKDSKYMTNIISDATHTWEDVLAEVNAASERYNDVSGFWGKIRKGLRSFGANNQVFDAWTGLLPTQSQYLSILCGGLKLIFSAAARLQDLRNGICEALAEIPILLASTHRALGAFKKSKKLHQCSAALYSATISALRHIVDWYKEKAIKKFSKSILKQSSYEQQSSDLIKAIRIHAQNFDDCARLCAYETIVHTNQTVGSHYKDSRKNYLDIAGQLDRFKIDSFRQNNLLGNIVVTEAGNTQQMMGVMASRFNEVSATMMKEMKETIVKETLVNFLSSSNMMDFRTQDVRGPMLPVRKVAPESQLLREGRRYRQQLLTGLEYEDSVLEQDVQGKLQTIWTSPRQDQDRVVAIMRSHKLHKWITTTDSSTLLINANHKGSARQQPTSFICAKLVDSIMPSSTNAQPESRMTLPLAFFCGEHLQKDDPDCGPDGMMRSLLAQLLLAYRDFDLRTVQRMQNLNYDDVNDLCDVFDLLIAQLPRYVVVFCVVDAISFYEDNPTVCEEATTVVQALVDVVERTKEHGCAFKLLLMSPWNSRVFYKNMLDQEGDVVWMPAKVPAQGGFTAMKWSASVDSNLVVTDSRLGSE</sequence>
<keyword evidence="1" id="KW-0677">Repeat</keyword>
<feature type="region of interest" description="Disordered" evidence="2">
    <location>
        <begin position="58"/>
        <end position="87"/>
    </location>
</feature>
<comment type="caution">
    <text evidence="5">The sequence shown here is derived from an EMBL/GenBank/DDBJ whole genome shotgun (WGS) entry which is preliminary data.</text>
</comment>
<dbReference type="InterPro" id="IPR056125">
    <property type="entry name" value="DUF7708"/>
</dbReference>
<dbReference type="Pfam" id="PF24883">
    <property type="entry name" value="NPHP3_N"/>
    <property type="match status" value="1"/>
</dbReference>
<dbReference type="InterPro" id="IPR056884">
    <property type="entry name" value="NPHP3-like_N"/>
</dbReference>
<evidence type="ECO:0000259" key="4">
    <source>
        <dbReference type="Pfam" id="PF24883"/>
    </source>
</evidence>
<accession>A0A8H6FSV7</accession>
<dbReference type="RefSeq" id="XP_037163499.1">
    <property type="nucleotide sequence ID" value="XM_037309420.1"/>
</dbReference>
<feature type="domain" description="DUF7708" evidence="3">
    <location>
        <begin position="177"/>
        <end position="300"/>
    </location>
</feature>
<dbReference type="PANTHER" id="PTHR40619">
    <property type="entry name" value="FUNGAL STAND N-TERMINAL GOODBYE DOMAIN-CONTAINING PROTEIN"/>
    <property type="match status" value="1"/>
</dbReference>
<evidence type="ECO:0000313" key="6">
    <source>
        <dbReference type="Proteomes" id="UP000578531"/>
    </source>
</evidence>
<protein>
    <recommendedName>
        <fullName evidence="7">Fungal STAND N-terminal Goodbye domain-containing protein</fullName>
    </recommendedName>
</protein>
<evidence type="ECO:0000259" key="3">
    <source>
        <dbReference type="Pfam" id="PF24809"/>
    </source>
</evidence>
<evidence type="ECO:0000313" key="5">
    <source>
        <dbReference type="EMBL" id="KAF6234098.1"/>
    </source>
</evidence>
<dbReference type="PANTHER" id="PTHR40619:SF3">
    <property type="entry name" value="FUNGAL STAND N-TERMINAL GOODBYE DOMAIN-CONTAINING PROTEIN"/>
    <property type="match status" value="1"/>
</dbReference>